<comment type="caution">
    <text evidence="2">The sequence shown here is derived from an EMBL/GenBank/DDBJ whole genome shotgun (WGS) entry which is preliminary data.</text>
</comment>
<organism evidence="2 3">
    <name type="scientific">Acinetobacter terrae</name>
    <dbReference type="NCBI Taxonomy" id="2731247"/>
    <lineage>
        <taxon>Bacteria</taxon>
        <taxon>Pseudomonadati</taxon>
        <taxon>Pseudomonadota</taxon>
        <taxon>Gammaproteobacteria</taxon>
        <taxon>Moraxellales</taxon>
        <taxon>Moraxellaceae</taxon>
        <taxon>Acinetobacter</taxon>
        <taxon>Acinetobacter Taxon 24</taxon>
    </lineage>
</organism>
<feature type="coiled-coil region" evidence="1">
    <location>
        <begin position="174"/>
        <end position="316"/>
    </location>
</feature>
<evidence type="ECO:0000256" key="1">
    <source>
        <dbReference type="SAM" id="Coils"/>
    </source>
</evidence>
<proteinExistence type="predicted"/>
<dbReference type="AlphaFoldDB" id="A0A8E4MFA5"/>
<accession>A0A8E4MFA5</accession>
<evidence type="ECO:0000313" key="3">
    <source>
        <dbReference type="Proteomes" id="UP000532147"/>
    </source>
</evidence>
<gene>
    <name evidence="2" type="ORF">HLH11_04895</name>
</gene>
<protein>
    <submittedName>
        <fullName evidence="2">Uncharacterized protein</fullName>
    </submittedName>
</protein>
<dbReference type="InterPro" id="IPR027417">
    <property type="entry name" value="P-loop_NTPase"/>
</dbReference>
<dbReference type="PANTHER" id="PTHR43941:SF1">
    <property type="entry name" value="STRUCTURAL MAINTENANCE OF CHROMOSOMES PROTEIN 2"/>
    <property type="match status" value="1"/>
</dbReference>
<evidence type="ECO:0000313" key="2">
    <source>
        <dbReference type="EMBL" id="NNH38001.1"/>
    </source>
</evidence>
<sequence>MLDKTVVNEINMNYENVKSEILDKQFITQEREELAVFHESLEQQRKELEADKKFFEQQQEILLKEKQDFDSKLENFSLEKAQYDQNLTELKTQQKILENQQKSYVDQFQQYHTEKIEFAEQKTQLEQLKLQCETDFQDERLQLKVALTELQTKQLDELNSYKLQEVDKLEKQLRIRENQAYERLEHDLAEQRQKLEKELESTQAKKIELQTKIDDYEFEKRLFHKKSQELELKEQRLNEEIQENIAIEKQRFETEKNELQTSYDRLLQDLKSTQSMLNLFEELKRKLDGAEPESIFKELQERTEHIRKLQQELQKRPTEELQKEFDRLDKEKYQLLSKIEELNSLNTNLKVQSYDFSKLELENRQLTDQNIDLSKENEYLNGKNHRLQNELNLLNQPFEKGQEYENRIEALKHPIVIVPSVSEREYLDNHLTEMEWLQQIYDACEKSSLKFPMRILKAFHTALKTAEFSPITVLAGVSGTGKSQLPSLYARYGGLNFLNVPVQPNWDSQASMLGYFNSVTNYFEPQPLLNYLSQSQEELSDMVNIVLLDEMNLSHPELYFAEFLSRLEQRRGETAGNVPNIEIDVGSGMERYKISLDRNLLWVGTMNQDETTKSLSDKVIDRSFVINFPRPKVFHSIEKLSDIKQNESKYLPLSTWKKWRKLNTVWQGDEIKIEIRKYKEMVEKINEYLDKAGRALGHRVWQSIEFYMANYPDVIEAQLSDNQDAVDVVDAVDALKVALKNSFEDQLVQKVMPKLRGIETRGSSRTDCLDQIRNLLDENDFALVDDFDQACRVGHGQFIWNSAYYLEKEN</sequence>
<dbReference type="Proteomes" id="UP000532147">
    <property type="component" value="Unassembled WGS sequence"/>
</dbReference>
<dbReference type="SUPFAM" id="SSF52540">
    <property type="entry name" value="P-loop containing nucleoside triphosphate hydrolases"/>
    <property type="match status" value="1"/>
</dbReference>
<dbReference type="PANTHER" id="PTHR43941">
    <property type="entry name" value="STRUCTURAL MAINTENANCE OF CHROMOSOMES PROTEIN 2"/>
    <property type="match status" value="1"/>
</dbReference>
<name>A0A8E4MFA5_9GAMM</name>
<reference evidence="2 3" key="1">
    <citation type="submission" date="2020-04" db="EMBL/GenBank/DDBJ databases">
        <title>Acinetobacter Taxon 24.</title>
        <authorList>
            <person name="Nemec A."/>
            <person name="Radolfova-Krizova L."/>
            <person name="Higgins P.G."/>
            <person name="Spanelova P."/>
        </authorList>
    </citation>
    <scope>NUCLEOTIDE SEQUENCE [LARGE SCALE GENOMIC DNA]</scope>
    <source>
        <strain evidence="2 3">ANC 4280</strain>
    </source>
</reference>
<keyword evidence="1" id="KW-0175">Coiled coil</keyword>
<dbReference type="Gene3D" id="3.40.50.300">
    <property type="entry name" value="P-loop containing nucleotide triphosphate hydrolases"/>
    <property type="match status" value="1"/>
</dbReference>
<dbReference type="EMBL" id="JABERH010000013">
    <property type="protein sequence ID" value="NNH38001.1"/>
    <property type="molecule type" value="Genomic_DNA"/>
</dbReference>
<dbReference type="RefSeq" id="WP_171534045.1">
    <property type="nucleotide sequence ID" value="NZ_JABERH010000013.1"/>
</dbReference>
<feature type="coiled-coil region" evidence="1">
    <location>
        <begin position="27"/>
        <end position="100"/>
    </location>
</feature>